<dbReference type="Proteomes" id="UP000290191">
    <property type="component" value="Unassembled WGS sequence"/>
</dbReference>
<feature type="chain" id="PRO_5021010613" evidence="2">
    <location>
        <begin position="23"/>
        <end position="260"/>
    </location>
</feature>
<dbReference type="SUPFAM" id="SSF48452">
    <property type="entry name" value="TPR-like"/>
    <property type="match status" value="1"/>
</dbReference>
<protein>
    <submittedName>
        <fullName evidence="3">Uncharacterized protein</fullName>
    </submittedName>
</protein>
<comment type="caution">
    <text evidence="3">The sequence shown here is derived from an EMBL/GenBank/DDBJ whole genome shotgun (WGS) entry which is preliminary data.</text>
</comment>
<dbReference type="InterPro" id="IPR011990">
    <property type="entry name" value="TPR-like_helical_dom_sf"/>
</dbReference>
<dbReference type="EMBL" id="PDKO01000023">
    <property type="protein sequence ID" value="RXJ61079.1"/>
    <property type="molecule type" value="Genomic_DNA"/>
</dbReference>
<organism evidence="3 4">
    <name type="scientific">Halarcobacter anaerophilus</name>
    <dbReference type="NCBI Taxonomy" id="877500"/>
    <lineage>
        <taxon>Bacteria</taxon>
        <taxon>Pseudomonadati</taxon>
        <taxon>Campylobacterota</taxon>
        <taxon>Epsilonproteobacteria</taxon>
        <taxon>Campylobacterales</taxon>
        <taxon>Arcobacteraceae</taxon>
        <taxon>Halarcobacter</taxon>
    </lineage>
</organism>
<feature type="signal peptide" evidence="2">
    <location>
        <begin position="1"/>
        <end position="22"/>
    </location>
</feature>
<dbReference type="AlphaFoldDB" id="A0A4Q0XXQ7"/>
<dbReference type="RefSeq" id="WP_129083074.1">
    <property type="nucleotide sequence ID" value="NZ_CP041070.1"/>
</dbReference>
<dbReference type="OrthoDB" id="5349373at2"/>
<evidence type="ECO:0000256" key="2">
    <source>
        <dbReference type="SAM" id="SignalP"/>
    </source>
</evidence>
<reference evidence="3 4" key="1">
    <citation type="submission" date="2017-10" db="EMBL/GenBank/DDBJ databases">
        <title>Genomics of the genus Arcobacter.</title>
        <authorList>
            <person name="Perez-Cataluna A."/>
            <person name="Figueras M.J."/>
        </authorList>
    </citation>
    <scope>NUCLEOTIDE SEQUENCE [LARGE SCALE GENOMIC DNA]</scope>
    <source>
        <strain evidence="3 4">DSM 24636</strain>
    </source>
</reference>
<feature type="repeat" description="TPR" evidence="1">
    <location>
        <begin position="212"/>
        <end position="245"/>
    </location>
</feature>
<dbReference type="SMART" id="SM00028">
    <property type="entry name" value="TPR"/>
    <property type="match status" value="2"/>
</dbReference>
<keyword evidence="1" id="KW-0802">TPR repeat</keyword>
<dbReference type="Pfam" id="PF13181">
    <property type="entry name" value="TPR_8"/>
    <property type="match status" value="1"/>
</dbReference>
<dbReference type="PROSITE" id="PS50005">
    <property type="entry name" value="TPR"/>
    <property type="match status" value="1"/>
</dbReference>
<gene>
    <name evidence="3" type="ORF">CRV06_14765</name>
</gene>
<evidence type="ECO:0000313" key="3">
    <source>
        <dbReference type="EMBL" id="RXJ61079.1"/>
    </source>
</evidence>
<evidence type="ECO:0000256" key="1">
    <source>
        <dbReference type="PROSITE-ProRule" id="PRU00339"/>
    </source>
</evidence>
<keyword evidence="2" id="KW-0732">Signal</keyword>
<evidence type="ECO:0000313" key="4">
    <source>
        <dbReference type="Proteomes" id="UP000290191"/>
    </source>
</evidence>
<name>A0A4Q0XXQ7_9BACT</name>
<dbReference type="InterPro" id="IPR019734">
    <property type="entry name" value="TPR_rpt"/>
</dbReference>
<proteinExistence type="predicted"/>
<dbReference type="Gene3D" id="1.25.40.10">
    <property type="entry name" value="Tetratricopeptide repeat domain"/>
    <property type="match status" value="1"/>
</dbReference>
<sequence>MKKIYSLLFVFTSYLFSSTLSIGSLDISYKITNDIDDVYLKNKDYTLIIQQNNLWNNAKTELNLFSGNKEKIQISMHYIGNKELGYIYTFKNIDNKLTFSDVELYQLDGGIICKTEQIVINKTTLKLVETDKCKPLNKVGISLDEISYVSKNFKLKNILSNNEIKYLLNRFPFTLKNVTQYNNIAYYLQKAGANKEAIYLLEKIIEKYPNRIVAYINLGDAYWDNGDKIKAKEAYKKYIELMKKADKEKRIPIKVEDRIK</sequence>
<accession>A0A4Q0XXQ7</accession>
<keyword evidence="4" id="KW-1185">Reference proteome</keyword>